<gene>
    <name evidence="5" type="primary">ydeE</name>
    <name evidence="5" type="ORF">LYSBPC_34960</name>
</gene>
<evidence type="ECO:0000259" key="4">
    <source>
        <dbReference type="PROSITE" id="PS01124"/>
    </source>
</evidence>
<keyword evidence="2" id="KW-0238">DNA-binding</keyword>
<evidence type="ECO:0000256" key="2">
    <source>
        <dbReference type="ARBA" id="ARBA00023125"/>
    </source>
</evidence>
<organism evidence="5 6">
    <name type="scientific">Lysinibacillus piscis</name>
    <dbReference type="NCBI Taxonomy" id="2518931"/>
    <lineage>
        <taxon>Bacteria</taxon>
        <taxon>Bacillati</taxon>
        <taxon>Bacillota</taxon>
        <taxon>Bacilli</taxon>
        <taxon>Bacillales</taxon>
        <taxon>Bacillaceae</taxon>
        <taxon>Lysinibacillus</taxon>
    </lineage>
</organism>
<evidence type="ECO:0000256" key="3">
    <source>
        <dbReference type="ARBA" id="ARBA00023163"/>
    </source>
</evidence>
<dbReference type="Gene3D" id="1.10.10.60">
    <property type="entry name" value="Homeodomain-like"/>
    <property type="match status" value="2"/>
</dbReference>
<dbReference type="InterPro" id="IPR010499">
    <property type="entry name" value="AraC_E-bd"/>
</dbReference>
<dbReference type="InterPro" id="IPR050959">
    <property type="entry name" value="MarA-like"/>
</dbReference>
<sequence>MDMLKKMNEAVAYIEENLTNTIDYQEIARLAYCSEYHFRKMFSFVAGISIAEYIRRRRLTVAALELRNNNRSIMDIAIKYGYSSADSFTRAFQHLHGITSSEAKNNGQLLKAYPRISFQLSVKGAIEMNYRFEDKENFRIVGIQKRVPIVFEGENTEITDMLKMLNMEDITYLKRLSNIEPMGIIQASTNFSEGRMEEKGELDHYIGVATTHEYTGDFVQLEVSACTWVVFDAIGPFPQTLQETWGRIYAEWFPTASYEQCEGPEIVRHTSTDFSSPTFTSEIWIPVKKII</sequence>
<dbReference type="Gene3D" id="3.20.80.10">
    <property type="entry name" value="Regulatory factor, effector binding domain"/>
    <property type="match status" value="1"/>
</dbReference>
<dbReference type="Proteomes" id="UP001065593">
    <property type="component" value="Unassembled WGS sequence"/>
</dbReference>
<comment type="caution">
    <text evidence="5">The sequence shown here is derived from an EMBL/GenBank/DDBJ whole genome shotgun (WGS) entry which is preliminary data.</text>
</comment>
<dbReference type="PANTHER" id="PTHR47504:SF5">
    <property type="entry name" value="RIGHT ORIGIN-BINDING PROTEIN"/>
    <property type="match status" value="1"/>
</dbReference>
<protein>
    <submittedName>
        <fullName evidence="5">HTH-type transcriptional regulator YdeE</fullName>
    </submittedName>
</protein>
<evidence type="ECO:0000256" key="1">
    <source>
        <dbReference type="ARBA" id="ARBA00023015"/>
    </source>
</evidence>
<accession>A0ABQ5NPT8</accession>
<dbReference type="PROSITE" id="PS01124">
    <property type="entry name" value="HTH_ARAC_FAMILY_2"/>
    <property type="match status" value="1"/>
</dbReference>
<dbReference type="InterPro" id="IPR009057">
    <property type="entry name" value="Homeodomain-like_sf"/>
</dbReference>
<keyword evidence="3" id="KW-0804">Transcription</keyword>
<dbReference type="SMART" id="SM00342">
    <property type="entry name" value="HTH_ARAC"/>
    <property type="match status" value="1"/>
</dbReference>
<dbReference type="EMBL" id="BRZA01000009">
    <property type="protein sequence ID" value="GLC90369.1"/>
    <property type="molecule type" value="Genomic_DNA"/>
</dbReference>
<dbReference type="InterPro" id="IPR018060">
    <property type="entry name" value="HTH_AraC"/>
</dbReference>
<dbReference type="Pfam" id="PF12833">
    <property type="entry name" value="HTH_18"/>
    <property type="match status" value="1"/>
</dbReference>
<evidence type="ECO:0000313" key="6">
    <source>
        <dbReference type="Proteomes" id="UP001065593"/>
    </source>
</evidence>
<dbReference type="SMART" id="SM00871">
    <property type="entry name" value="AraC_E_bind"/>
    <property type="match status" value="1"/>
</dbReference>
<dbReference type="RefSeq" id="WP_264990283.1">
    <property type="nucleotide sequence ID" value="NZ_BRZA01000009.1"/>
</dbReference>
<dbReference type="InterPro" id="IPR011256">
    <property type="entry name" value="Reg_factor_effector_dom_sf"/>
</dbReference>
<keyword evidence="6" id="KW-1185">Reference proteome</keyword>
<dbReference type="SUPFAM" id="SSF55136">
    <property type="entry name" value="Probable bacterial effector-binding domain"/>
    <property type="match status" value="1"/>
</dbReference>
<dbReference type="Pfam" id="PF06445">
    <property type="entry name" value="GyrI-like"/>
    <property type="match status" value="1"/>
</dbReference>
<keyword evidence="1" id="KW-0805">Transcription regulation</keyword>
<evidence type="ECO:0000313" key="5">
    <source>
        <dbReference type="EMBL" id="GLC90369.1"/>
    </source>
</evidence>
<feature type="domain" description="HTH araC/xylS-type" evidence="4">
    <location>
        <begin position="8"/>
        <end position="106"/>
    </location>
</feature>
<name>A0ABQ5NPT8_9BACI</name>
<proteinExistence type="predicted"/>
<dbReference type="SUPFAM" id="SSF46689">
    <property type="entry name" value="Homeodomain-like"/>
    <property type="match status" value="2"/>
</dbReference>
<dbReference type="InterPro" id="IPR029442">
    <property type="entry name" value="GyrI-like"/>
</dbReference>
<dbReference type="PANTHER" id="PTHR47504">
    <property type="entry name" value="RIGHT ORIGIN-BINDING PROTEIN"/>
    <property type="match status" value="1"/>
</dbReference>
<reference evidence="5" key="1">
    <citation type="submission" date="2022-08" db="EMBL/GenBank/DDBJ databases">
        <title>Draft genome sequence of Lysinibacillus sp. strain KH24.</title>
        <authorList>
            <person name="Kanbe H."/>
            <person name="Itoh H."/>
        </authorList>
    </citation>
    <scope>NUCLEOTIDE SEQUENCE</scope>
    <source>
        <strain evidence="5">KH24</strain>
    </source>
</reference>